<protein>
    <submittedName>
        <fullName evidence="8">Lauroyl acyltransferase</fullName>
    </submittedName>
</protein>
<name>A0A414PXA1_FUSMR</name>
<sequence length="296" mass="34860">MKNFSYKIQFIIIIFFYKLLLLFPEKIRFKFGDLLGILMYKLIKKRRLIALANLKMAFPEKDTQEIEHIAIESFKIMIKAFLCTLWFNTYLKDPKKVFVINREVVDEAYNQNKGVIAALMHMGNMEAIIKAAEGYNVVTVAKEQRNPYLNKFINESRKNDLNLTVFPKSKSTSKELIKRLNNKEIFALFSDHRDKGALVNFFGMEAKAPTGAISLALKFDIPLIWGYNYFNSDNSCTSVVEKFEMVKTGNFKEDVLNNTQRLIKNMEEVIRKHPEQWMWFHDRWSLYSKLYKGKRK</sequence>
<dbReference type="Pfam" id="PF03279">
    <property type="entry name" value="Lip_A_acyltrans"/>
    <property type="match status" value="1"/>
</dbReference>
<evidence type="ECO:0000256" key="6">
    <source>
        <dbReference type="ARBA" id="ARBA00023315"/>
    </source>
</evidence>
<dbReference type="GO" id="GO:0005886">
    <property type="term" value="C:plasma membrane"/>
    <property type="evidence" value="ECO:0007669"/>
    <property type="project" value="UniProtKB-SubCell"/>
</dbReference>
<evidence type="ECO:0000256" key="3">
    <source>
        <dbReference type="ARBA" id="ARBA00022519"/>
    </source>
</evidence>
<keyword evidence="5 7" id="KW-0472">Membrane</keyword>
<keyword evidence="2" id="KW-1003">Cell membrane</keyword>
<gene>
    <name evidence="8" type="ORF">DW663_05475</name>
</gene>
<keyword evidence="7" id="KW-1133">Transmembrane helix</keyword>
<reference evidence="8 9" key="1">
    <citation type="submission" date="2018-08" db="EMBL/GenBank/DDBJ databases">
        <title>A genome reference for cultivated species of the human gut microbiota.</title>
        <authorList>
            <person name="Zou Y."/>
            <person name="Xue W."/>
            <person name="Luo G."/>
        </authorList>
    </citation>
    <scope>NUCLEOTIDE SEQUENCE [LARGE SCALE GENOMIC DNA]</scope>
    <source>
        <strain evidence="8 9">AM25-1</strain>
    </source>
</reference>
<feature type="transmembrane region" description="Helical" evidence="7">
    <location>
        <begin position="6"/>
        <end position="23"/>
    </location>
</feature>
<dbReference type="GO" id="GO:0016746">
    <property type="term" value="F:acyltransferase activity"/>
    <property type="evidence" value="ECO:0007669"/>
    <property type="project" value="UniProtKB-KW"/>
</dbReference>
<evidence type="ECO:0000256" key="2">
    <source>
        <dbReference type="ARBA" id="ARBA00022475"/>
    </source>
</evidence>
<evidence type="ECO:0000256" key="5">
    <source>
        <dbReference type="ARBA" id="ARBA00023136"/>
    </source>
</evidence>
<evidence type="ECO:0000256" key="4">
    <source>
        <dbReference type="ARBA" id="ARBA00022679"/>
    </source>
</evidence>
<comment type="subcellular location">
    <subcellularLocation>
        <location evidence="1">Cell inner membrane</location>
    </subcellularLocation>
</comment>
<evidence type="ECO:0000256" key="7">
    <source>
        <dbReference type="SAM" id="Phobius"/>
    </source>
</evidence>
<proteinExistence type="predicted"/>
<dbReference type="InterPro" id="IPR004960">
    <property type="entry name" value="LipA_acyltrans"/>
</dbReference>
<dbReference type="GO" id="GO:0009247">
    <property type="term" value="P:glycolipid biosynthetic process"/>
    <property type="evidence" value="ECO:0007669"/>
    <property type="project" value="UniProtKB-ARBA"/>
</dbReference>
<dbReference type="PANTHER" id="PTHR30606">
    <property type="entry name" value="LIPID A BIOSYNTHESIS LAUROYL ACYLTRANSFERASE"/>
    <property type="match status" value="1"/>
</dbReference>
<evidence type="ECO:0000313" key="8">
    <source>
        <dbReference type="EMBL" id="RHF72972.1"/>
    </source>
</evidence>
<keyword evidence="7" id="KW-0812">Transmembrane</keyword>
<accession>A0A414PXA1</accession>
<evidence type="ECO:0000256" key="1">
    <source>
        <dbReference type="ARBA" id="ARBA00004533"/>
    </source>
</evidence>
<dbReference type="RefSeq" id="WP_118234246.1">
    <property type="nucleotide sequence ID" value="NZ_CAEUHP010000001.1"/>
</dbReference>
<keyword evidence="3" id="KW-0997">Cell inner membrane</keyword>
<dbReference type="CDD" id="cd07984">
    <property type="entry name" value="LPLAT_LABLAT-like"/>
    <property type="match status" value="1"/>
</dbReference>
<keyword evidence="6 8" id="KW-0012">Acyltransferase</keyword>
<comment type="caution">
    <text evidence="8">The sequence shown here is derived from an EMBL/GenBank/DDBJ whole genome shotgun (WGS) entry which is preliminary data.</text>
</comment>
<dbReference type="Proteomes" id="UP000284676">
    <property type="component" value="Unassembled WGS sequence"/>
</dbReference>
<keyword evidence="4 8" id="KW-0808">Transferase</keyword>
<dbReference type="AlphaFoldDB" id="A0A414PXA1"/>
<dbReference type="PANTHER" id="PTHR30606:SF10">
    <property type="entry name" value="PHOSPHATIDYLINOSITOL MANNOSIDE ACYLTRANSFERASE"/>
    <property type="match status" value="1"/>
</dbReference>
<evidence type="ECO:0000313" key="9">
    <source>
        <dbReference type="Proteomes" id="UP000284676"/>
    </source>
</evidence>
<dbReference type="EMBL" id="QRHL01000006">
    <property type="protein sequence ID" value="RHF72972.1"/>
    <property type="molecule type" value="Genomic_DNA"/>
</dbReference>
<organism evidence="8 9">
    <name type="scientific">Fusobacterium mortiferum</name>
    <dbReference type="NCBI Taxonomy" id="850"/>
    <lineage>
        <taxon>Bacteria</taxon>
        <taxon>Fusobacteriati</taxon>
        <taxon>Fusobacteriota</taxon>
        <taxon>Fusobacteriia</taxon>
        <taxon>Fusobacteriales</taxon>
        <taxon>Fusobacteriaceae</taxon>
        <taxon>Fusobacterium</taxon>
    </lineage>
</organism>